<feature type="transmembrane region" description="Helical" evidence="5">
    <location>
        <begin position="62"/>
        <end position="83"/>
    </location>
</feature>
<feature type="transmembrane region" description="Helical" evidence="5">
    <location>
        <begin position="320"/>
        <end position="337"/>
    </location>
</feature>
<evidence type="ECO:0000256" key="1">
    <source>
        <dbReference type="ARBA" id="ARBA00004141"/>
    </source>
</evidence>
<dbReference type="GO" id="GO:0000139">
    <property type="term" value="C:Golgi membrane"/>
    <property type="evidence" value="ECO:0007669"/>
    <property type="project" value="InterPro"/>
</dbReference>
<proteinExistence type="predicted"/>
<name>A0A8H7UPT3_9FUNG</name>
<dbReference type="GO" id="GO:0015165">
    <property type="term" value="F:pyrimidine nucleotide-sugar transmembrane transporter activity"/>
    <property type="evidence" value="ECO:0007669"/>
    <property type="project" value="InterPro"/>
</dbReference>
<evidence type="ECO:0000256" key="5">
    <source>
        <dbReference type="SAM" id="Phobius"/>
    </source>
</evidence>
<dbReference type="InterPro" id="IPR037185">
    <property type="entry name" value="EmrE-like"/>
</dbReference>
<protein>
    <recommendedName>
        <fullName evidence="8">UDP-N-acetylglucosamine transporter</fullName>
    </recommendedName>
</protein>
<evidence type="ECO:0000313" key="6">
    <source>
        <dbReference type="EMBL" id="KAG2187598.1"/>
    </source>
</evidence>
<gene>
    <name evidence="6" type="ORF">INT44_005287</name>
</gene>
<keyword evidence="7" id="KW-1185">Reference proteome</keyword>
<organism evidence="6 7">
    <name type="scientific">Umbelopsis vinacea</name>
    <dbReference type="NCBI Taxonomy" id="44442"/>
    <lineage>
        <taxon>Eukaryota</taxon>
        <taxon>Fungi</taxon>
        <taxon>Fungi incertae sedis</taxon>
        <taxon>Mucoromycota</taxon>
        <taxon>Mucoromycotina</taxon>
        <taxon>Umbelopsidomycetes</taxon>
        <taxon>Umbelopsidales</taxon>
        <taxon>Umbelopsidaceae</taxon>
        <taxon>Umbelopsis</taxon>
    </lineage>
</organism>
<dbReference type="PIRSF" id="PIRSF005799">
    <property type="entry name" value="UDP-gal_transpt"/>
    <property type="match status" value="1"/>
</dbReference>
<comment type="subcellular location">
    <subcellularLocation>
        <location evidence="1">Membrane</location>
        <topology evidence="1">Multi-pass membrane protein</topology>
    </subcellularLocation>
</comment>
<keyword evidence="4 5" id="KW-0472">Membrane</keyword>
<dbReference type="AlphaFoldDB" id="A0A8H7UPT3"/>
<dbReference type="Proteomes" id="UP000612746">
    <property type="component" value="Unassembled WGS sequence"/>
</dbReference>
<dbReference type="EMBL" id="JAEPRA010000003">
    <property type="protein sequence ID" value="KAG2187598.1"/>
    <property type="molecule type" value="Genomic_DNA"/>
</dbReference>
<feature type="transmembrane region" description="Helical" evidence="5">
    <location>
        <begin position="263"/>
        <end position="287"/>
    </location>
</feature>
<keyword evidence="3 5" id="KW-1133">Transmembrane helix</keyword>
<comment type="caution">
    <text evidence="6">The sequence shown here is derived from an EMBL/GenBank/DDBJ whole genome shotgun (WGS) entry which is preliminary data.</text>
</comment>
<dbReference type="OrthoDB" id="408493at2759"/>
<reference evidence="6" key="1">
    <citation type="submission" date="2020-12" db="EMBL/GenBank/DDBJ databases">
        <title>Metabolic potential, ecology and presence of endohyphal bacteria is reflected in genomic diversity of Mucoromycotina.</title>
        <authorList>
            <person name="Muszewska A."/>
            <person name="Okrasinska A."/>
            <person name="Steczkiewicz K."/>
            <person name="Drgas O."/>
            <person name="Orlowska M."/>
            <person name="Perlinska-Lenart U."/>
            <person name="Aleksandrzak-Piekarczyk T."/>
            <person name="Szatraj K."/>
            <person name="Zielenkiewicz U."/>
            <person name="Pilsyk S."/>
            <person name="Malc E."/>
            <person name="Mieczkowski P."/>
            <person name="Kruszewska J.S."/>
            <person name="Biernat P."/>
            <person name="Pawlowska J."/>
        </authorList>
    </citation>
    <scope>NUCLEOTIDE SEQUENCE</scope>
    <source>
        <strain evidence="6">WA0000051536</strain>
    </source>
</reference>
<evidence type="ECO:0000256" key="2">
    <source>
        <dbReference type="ARBA" id="ARBA00022692"/>
    </source>
</evidence>
<dbReference type="NCBIfam" id="TIGR00803">
    <property type="entry name" value="nst"/>
    <property type="match status" value="1"/>
</dbReference>
<evidence type="ECO:0000256" key="4">
    <source>
        <dbReference type="ARBA" id="ARBA00023136"/>
    </source>
</evidence>
<feature type="transmembrane region" description="Helical" evidence="5">
    <location>
        <begin position="198"/>
        <end position="218"/>
    </location>
</feature>
<dbReference type="SUPFAM" id="SSF103481">
    <property type="entry name" value="Multidrug resistance efflux transporter EmrE"/>
    <property type="match status" value="1"/>
</dbReference>
<dbReference type="PANTHER" id="PTHR10231">
    <property type="entry name" value="NUCLEOTIDE-SUGAR TRANSMEMBRANE TRANSPORTER"/>
    <property type="match status" value="1"/>
</dbReference>
<evidence type="ECO:0000256" key="3">
    <source>
        <dbReference type="ARBA" id="ARBA00022989"/>
    </source>
</evidence>
<evidence type="ECO:0000313" key="7">
    <source>
        <dbReference type="Proteomes" id="UP000612746"/>
    </source>
</evidence>
<feature type="transmembrane region" description="Helical" evidence="5">
    <location>
        <begin position="294"/>
        <end position="314"/>
    </location>
</feature>
<keyword evidence="2 5" id="KW-0812">Transmembrane</keyword>
<sequence length="347" mass="38312">MSNVQRIPVLPVHGTSRKKNQMELLKSKRTQIALVVLIIQNSTLVLMMHYSRMNQDPGQPMYIASTAVFMAELIKIAACLIAIMHENGQERFLQVLYRDLACQPKELLKMLIPSGLYAIQNNLLYIALSNLEAATFQVTYQLKILSTAIFSVLLLGTALTKQKWMALLLLMIGVTLVQLPTSSTASSEKITGSTQNQTVGLLAVMASCVSSGFAGCYFEKILKSSNTSMWIRNIQLGISGAFFSFIAVMAYDYPRIAEGGMFQGYGLLTCLVVINQALGGLLVSLVVRYADNILKGFATSLSIILSSVISFRLFDFQPSYHFIFGAMLVMLATFVYGRPVPQTVKRL</sequence>
<evidence type="ECO:0008006" key="8">
    <source>
        <dbReference type="Google" id="ProtNLM"/>
    </source>
</evidence>
<accession>A0A8H7UPT3</accession>
<feature type="transmembrane region" description="Helical" evidence="5">
    <location>
        <begin position="230"/>
        <end position="251"/>
    </location>
</feature>
<dbReference type="InterPro" id="IPR007271">
    <property type="entry name" value="Nuc_sug_transpt"/>
</dbReference>
<dbReference type="Pfam" id="PF04142">
    <property type="entry name" value="Nuc_sug_transp"/>
    <property type="match status" value="1"/>
</dbReference>
<feature type="transmembrane region" description="Helical" evidence="5">
    <location>
        <begin position="32"/>
        <end position="50"/>
    </location>
</feature>
<feature type="transmembrane region" description="Helical" evidence="5">
    <location>
        <begin position="166"/>
        <end position="186"/>
    </location>
</feature>